<evidence type="ECO:0000313" key="2">
    <source>
        <dbReference type="Proteomes" id="UP000714380"/>
    </source>
</evidence>
<dbReference type="Proteomes" id="UP000714380">
    <property type="component" value="Unassembled WGS sequence"/>
</dbReference>
<dbReference type="RefSeq" id="WP_225676996.1">
    <property type="nucleotide sequence ID" value="NZ_JAEDAH010000102.1"/>
</dbReference>
<sequence length="267" mass="30846">MSYPLLGSVRFPKLKDAKQRSFKLSGIEVSAALNPTATKWGVQREHSPSFNLYDHEKFITDKESVGYETCYSSIWDIKGIFGLGIKSYIQFRLLVAKCKDGQNLFLPGKLLDVVKSETSRQFNDERYYLDVTALQNVETWVINDIEFTYHMNEVEHSTHSNFIEYIWSVPITENHYLQFLFGFPKNGKTASHEAAIRSYCTSIMKTVQIDSPEWVGRERTTTASLSKDTHQVDDIEPLIWKREADTGSYLDFRREAAEKAKQTEEQQ</sequence>
<name>A0ABS7ZVU3_9GAMM</name>
<keyword evidence="2" id="KW-1185">Reference proteome</keyword>
<dbReference type="EMBL" id="JAEDAH010000102">
    <property type="protein sequence ID" value="MCA6065243.1"/>
    <property type="molecule type" value="Genomic_DNA"/>
</dbReference>
<gene>
    <name evidence="1" type="ORF">I9W95_16725</name>
</gene>
<organism evidence="1 2">
    <name type="scientific">Thalassolituus marinus</name>
    <dbReference type="NCBI Taxonomy" id="671053"/>
    <lineage>
        <taxon>Bacteria</taxon>
        <taxon>Pseudomonadati</taxon>
        <taxon>Pseudomonadota</taxon>
        <taxon>Gammaproteobacteria</taxon>
        <taxon>Oceanospirillales</taxon>
        <taxon>Oceanospirillaceae</taxon>
        <taxon>Thalassolituus</taxon>
    </lineage>
</organism>
<evidence type="ECO:0000313" key="1">
    <source>
        <dbReference type="EMBL" id="MCA6065243.1"/>
    </source>
</evidence>
<protein>
    <submittedName>
        <fullName evidence="1">Uncharacterized protein</fullName>
    </submittedName>
</protein>
<proteinExistence type="predicted"/>
<comment type="caution">
    <text evidence="1">The sequence shown here is derived from an EMBL/GenBank/DDBJ whole genome shotgun (WGS) entry which is preliminary data.</text>
</comment>
<accession>A0ABS7ZVU3</accession>
<reference evidence="1 2" key="1">
    <citation type="submission" date="2020-12" db="EMBL/GenBank/DDBJ databases">
        <title>Novel Thalassolituus-related marine hydrocarbonoclastic bacteria mediated algae-derived hydrocarbons mineralization in twilight zone of the northern South China Sea.</title>
        <authorList>
            <person name="Dong C."/>
        </authorList>
    </citation>
    <scope>NUCLEOTIDE SEQUENCE [LARGE SCALE GENOMIC DNA]</scope>
    <source>
        <strain evidence="1 2">IMCC1826</strain>
    </source>
</reference>